<comment type="caution">
    <text evidence="14">The sequence shown here is derived from an EMBL/GenBank/DDBJ whole genome shotgun (WGS) entry which is preliminary data.</text>
</comment>
<evidence type="ECO:0000256" key="7">
    <source>
        <dbReference type="ARBA" id="ARBA00022832"/>
    </source>
</evidence>
<evidence type="ECO:0000313" key="15">
    <source>
        <dbReference type="Proteomes" id="UP001172082"/>
    </source>
</evidence>
<dbReference type="CDD" id="cd00834">
    <property type="entry name" value="KAS_I_II"/>
    <property type="match status" value="1"/>
</dbReference>
<dbReference type="InterPro" id="IPR014031">
    <property type="entry name" value="Ketoacyl_synth_C"/>
</dbReference>
<dbReference type="Gene3D" id="3.40.47.10">
    <property type="match status" value="1"/>
</dbReference>
<proteinExistence type="inferred from homology"/>
<dbReference type="RefSeq" id="WP_346750604.1">
    <property type="nucleotide sequence ID" value="NZ_JAUJEA010000001.1"/>
</dbReference>
<evidence type="ECO:0000256" key="1">
    <source>
        <dbReference type="ARBA" id="ARBA00005194"/>
    </source>
</evidence>
<dbReference type="NCBIfam" id="TIGR03150">
    <property type="entry name" value="fabF"/>
    <property type="match status" value="1"/>
</dbReference>
<name>A0ABT8KIP4_9BACT</name>
<dbReference type="InterPro" id="IPR016039">
    <property type="entry name" value="Thiolase-like"/>
</dbReference>
<keyword evidence="6 11" id="KW-0808">Transferase</keyword>
<dbReference type="PROSITE" id="PS00606">
    <property type="entry name" value="KS3_1"/>
    <property type="match status" value="1"/>
</dbReference>
<dbReference type="Pfam" id="PF02801">
    <property type="entry name" value="Ketoacyl-synt_C"/>
    <property type="match status" value="1"/>
</dbReference>
<dbReference type="InterPro" id="IPR014030">
    <property type="entry name" value="Ketoacyl_synth_N"/>
</dbReference>
<dbReference type="EC" id="2.3.1.179" evidence="3 11"/>
<gene>
    <name evidence="14" type="primary">fabF</name>
    <name evidence="14" type="ORF">QQ008_04390</name>
</gene>
<comment type="catalytic activity">
    <reaction evidence="11">
        <text>(9Z)-hexadecenoyl-[ACP] + malonyl-[ACP] + H(+) = 3-oxo-(11Z)-octadecenoyl-[ACP] + holo-[ACP] + CO2</text>
        <dbReference type="Rhea" id="RHEA:55040"/>
        <dbReference type="Rhea" id="RHEA-COMP:9623"/>
        <dbReference type="Rhea" id="RHEA-COMP:9685"/>
        <dbReference type="Rhea" id="RHEA-COMP:10800"/>
        <dbReference type="Rhea" id="RHEA-COMP:14074"/>
        <dbReference type="ChEBI" id="CHEBI:15378"/>
        <dbReference type="ChEBI" id="CHEBI:16526"/>
        <dbReference type="ChEBI" id="CHEBI:64479"/>
        <dbReference type="ChEBI" id="CHEBI:78449"/>
        <dbReference type="ChEBI" id="CHEBI:83989"/>
        <dbReference type="ChEBI" id="CHEBI:138538"/>
        <dbReference type="EC" id="2.3.1.179"/>
    </reaction>
</comment>
<dbReference type="InterPro" id="IPR018201">
    <property type="entry name" value="Ketoacyl_synth_AS"/>
</dbReference>
<protein>
    <recommendedName>
        <fullName evidence="4 11">3-oxoacyl-[acyl-carrier-protein] synthase 2</fullName>
        <ecNumber evidence="3 11">2.3.1.179</ecNumber>
    </recommendedName>
</protein>
<evidence type="ECO:0000259" key="13">
    <source>
        <dbReference type="PROSITE" id="PS52004"/>
    </source>
</evidence>
<evidence type="ECO:0000256" key="2">
    <source>
        <dbReference type="ARBA" id="ARBA00008467"/>
    </source>
</evidence>
<dbReference type="GO" id="GO:0004315">
    <property type="term" value="F:3-oxoacyl-[acyl-carrier-protein] synthase activity"/>
    <property type="evidence" value="ECO:0007669"/>
    <property type="project" value="UniProtKB-EC"/>
</dbReference>
<dbReference type="EMBL" id="JAUJEA010000001">
    <property type="protein sequence ID" value="MDN5200581.1"/>
    <property type="molecule type" value="Genomic_DNA"/>
</dbReference>
<evidence type="ECO:0000256" key="3">
    <source>
        <dbReference type="ARBA" id="ARBA00012356"/>
    </source>
</evidence>
<evidence type="ECO:0000256" key="10">
    <source>
        <dbReference type="ARBA" id="ARBA00023315"/>
    </source>
</evidence>
<dbReference type="PANTHER" id="PTHR11712:SF336">
    <property type="entry name" value="3-OXOACYL-[ACYL-CARRIER-PROTEIN] SYNTHASE, MITOCHONDRIAL"/>
    <property type="match status" value="1"/>
</dbReference>
<accession>A0ABT8KIP4</accession>
<dbReference type="NCBIfam" id="NF005589">
    <property type="entry name" value="PRK07314.1"/>
    <property type="match status" value="1"/>
</dbReference>
<dbReference type="PROSITE" id="PS52004">
    <property type="entry name" value="KS3_2"/>
    <property type="match status" value="1"/>
</dbReference>
<dbReference type="Proteomes" id="UP001172082">
    <property type="component" value="Unassembled WGS sequence"/>
</dbReference>
<reference evidence="14" key="1">
    <citation type="submission" date="2023-06" db="EMBL/GenBank/DDBJ databases">
        <title>Genomic of Parafulvivirga corallium.</title>
        <authorList>
            <person name="Wang G."/>
        </authorList>
    </citation>
    <scope>NUCLEOTIDE SEQUENCE</scope>
    <source>
        <strain evidence="14">BMA10</strain>
    </source>
</reference>
<dbReference type="PIRSF" id="PIRSF000447">
    <property type="entry name" value="KAS_II"/>
    <property type="match status" value="1"/>
</dbReference>
<dbReference type="InterPro" id="IPR017568">
    <property type="entry name" value="3-oxoacyl-ACP_synth-2"/>
</dbReference>
<evidence type="ECO:0000256" key="12">
    <source>
        <dbReference type="RuleBase" id="RU003694"/>
    </source>
</evidence>
<evidence type="ECO:0000256" key="4">
    <source>
        <dbReference type="ARBA" id="ARBA00014657"/>
    </source>
</evidence>
<keyword evidence="8" id="KW-0443">Lipid metabolism</keyword>
<keyword evidence="10 11" id="KW-0012">Acyltransferase</keyword>
<feature type="domain" description="Ketosynthase family 3 (KS3)" evidence="13">
    <location>
        <begin position="3"/>
        <end position="414"/>
    </location>
</feature>
<evidence type="ECO:0000256" key="11">
    <source>
        <dbReference type="PIRNR" id="PIRNR000447"/>
    </source>
</evidence>
<comment type="function">
    <text evidence="11">Involved in the type II fatty acid elongation cycle. Catalyzes the elongation of a wide range of acyl-ACP by the addition of two carbons from malonyl-ACP to an acyl acceptor. Can efficiently catalyze the conversion of palmitoleoyl-ACP (cis-hexadec-9-enoyl-ACP) to cis-vaccenoyl-ACP (cis-octadec-11-enoyl-ACP), an essential step in the thermal regulation of fatty acid composition.</text>
</comment>
<evidence type="ECO:0000256" key="5">
    <source>
        <dbReference type="ARBA" id="ARBA00022516"/>
    </source>
</evidence>
<dbReference type="InterPro" id="IPR020841">
    <property type="entry name" value="PKS_Beta-ketoAc_synthase_dom"/>
</dbReference>
<sequence>MKQRRVVVTGLGALTPIGNTVETFWKNLVKGVSGANKITRFDCCNFKTDFACELKDYDVFDHFDRKEGRKLDRYSQYALVSTKEAVQNAQISFDQLDKDRCGVIWSSGIGGFETFETQLEDFFKNDKTSKFNPFFIPKILADSAAGLISIKYGFRGVNYCPVSACASSTTALIEAFNYIKWDKADLVIAGGSEAPITQASIAGFNAMKALSTQNDNYQNASRPFDKDRDGFVAGEGGAALVVEEMEHAVNRGTHIYAEIVGGGLSADAYHITGTHPEGLGALLSMKHALNEANLKPEGIDYINAHATSTGLGDISEVKAFNTLFNGKFDNVHISATKSMTGHLLGAAGAIEAVALVKSIETNEVPPTINSIEKDEQIPEDIDLTFGTSVSKTINVGLSNTFGFGGHNASIVMKKP</sequence>
<keyword evidence="15" id="KW-1185">Reference proteome</keyword>
<comment type="similarity">
    <text evidence="2 11 12">Belongs to the thiolase-like superfamily. Beta-ketoacyl-ACP synthases family.</text>
</comment>
<keyword evidence="9 11" id="KW-0275">Fatty acid biosynthesis</keyword>
<organism evidence="14 15">
    <name type="scientific">Splendidivirga corallicola</name>
    <dbReference type="NCBI Taxonomy" id="3051826"/>
    <lineage>
        <taxon>Bacteria</taxon>
        <taxon>Pseudomonadati</taxon>
        <taxon>Bacteroidota</taxon>
        <taxon>Cytophagia</taxon>
        <taxon>Cytophagales</taxon>
        <taxon>Splendidivirgaceae</taxon>
        <taxon>Splendidivirga</taxon>
    </lineage>
</organism>
<evidence type="ECO:0000256" key="9">
    <source>
        <dbReference type="ARBA" id="ARBA00023160"/>
    </source>
</evidence>
<keyword evidence="7" id="KW-0276">Fatty acid metabolism</keyword>
<comment type="catalytic activity">
    <reaction evidence="11">
        <text>a fatty acyl-[ACP] + malonyl-[ACP] + H(+) = a 3-oxoacyl-[ACP] + holo-[ACP] + CO2</text>
        <dbReference type="Rhea" id="RHEA:22836"/>
        <dbReference type="Rhea" id="RHEA-COMP:9623"/>
        <dbReference type="Rhea" id="RHEA-COMP:9685"/>
        <dbReference type="Rhea" id="RHEA-COMP:9916"/>
        <dbReference type="Rhea" id="RHEA-COMP:14125"/>
        <dbReference type="ChEBI" id="CHEBI:15378"/>
        <dbReference type="ChEBI" id="CHEBI:16526"/>
        <dbReference type="ChEBI" id="CHEBI:64479"/>
        <dbReference type="ChEBI" id="CHEBI:78449"/>
        <dbReference type="ChEBI" id="CHEBI:78776"/>
        <dbReference type="ChEBI" id="CHEBI:138651"/>
    </reaction>
</comment>
<comment type="pathway">
    <text evidence="1 11">Lipid metabolism; fatty acid biosynthesis.</text>
</comment>
<keyword evidence="5 11" id="KW-0444">Lipid biosynthesis</keyword>
<dbReference type="Pfam" id="PF00109">
    <property type="entry name" value="ketoacyl-synt"/>
    <property type="match status" value="1"/>
</dbReference>
<dbReference type="SMART" id="SM00825">
    <property type="entry name" value="PKS_KS"/>
    <property type="match status" value="1"/>
</dbReference>
<dbReference type="SUPFAM" id="SSF53901">
    <property type="entry name" value="Thiolase-like"/>
    <property type="match status" value="2"/>
</dbReference>
<evidence type="ECO:0000313" key="14">
    <source>
        <dbReference type="EMBL" id="MDN5200581.1"/>
    </source>
</evidence>
<evidence type="ECO:0000256" key="6">
    <source>
        <dbReference type="ARBA" id="ARBA00022679"/>
    </source>
</evidence>
<evidence type="ECO:0000256" key="8">
    <source>
        <dbReference type="ARBA" id="ARBA00023098"/>
    </source>
</evidence>
<dbReference type="PANTHER" id="PTHR11712">
    <property type="entry name" value="POLYKETIDE SYNTHASE-RELATED"/>
    <property type="match status" value="1"/>
</dbReference>
<dbReference type="InterPro" id="IPR000794">
    <property type="entry name" value="Beta-ketoacyl_synthase"/>
</dbReference>